<keyword evidence="2" id="KW-1185">Reference proteome</keyword>
<proteinExistence type="predicted"/>
<reference evidence="1 2" key="1">
    <citation type="journal article" date="2019" name="Nat. Ecol. Evol.">
        <title>Megaphylogeny resolves global patterns of mushroom evolution.</title>
        <authorList>
            <person name="Varga T."/>
            <person name="Krizsan K."/>
            <person name="Foldi C."/>
            <person name="Dima B."/>
            <person name="Sanchez-Garcia M."/>
            <person name="Sanchez-Ramirez S."/>
            <person name="Szollosi G.J."/>
            <person name="Szarkandi J.G."/>
            <person name="Papp V."/>
            <person name="Albert L."/>
            <person name="Andreopoulos W."/>
            <person name="Angelini C."/>
            <person name="Antonin V."/>
            <person name="Barry K.W."/>
            <person name="Bougher N.L."/>
            <person name="Buchanan P."/>
            <person name="Buyck B."/>
            <person name="Bense V."/>
            <person name="Catcheside P."/>
            <person name="Chovatia M."/>
            <person name="Cooper J."/>
            <person name="Damon W."/>
            <person name="Desjardin D."/>
            <person name="Finy P."/>
            <person name="Geml J."/>
            <person name="Haridas S."/>
            <person name="Hughes K."/>
            <person name="Justo A."/>
            <person name="Karasinski D."/>
            <person name="Kautmanova I."/>
            <person name="Kiss B."/>
            <person name="Kocsube S."/>
            <person name="Kotiranta H."/>
            <person name="LaButti K.M."/>
            <person name="Lechner B.E."/>
            <person name="Liimatainen K."/>
            <person name="Lipzen A."/>
            <person name="Lukacs Z."/>
            <person name="Mihaltcheva S."/>
            <person name="Morgado L.N."/>
            <person name="Niskanen T."/>
            <person name="Noordeloos M.E."/>
            <person name="Ohm R.A."/>
            <person name="Ortiz-Santana B."/>
            <person name="Ovrebo C."/>
            <person name="Racz N."/>
            <person name="Riley R."/>
            <person name="Savchenko A."/>
            <person name="Shiryaev A."/>
            <person name="Soop K."/>
            <person name="Spirin V."/>
            <person name="Szebenyi C."/>
            <person name="Tomsovsky M."/>
            <person name="Tulloss R.E."/>
            <person name="Uehling J."/>
            <person name="Grigoriev I.V."/>
            <person name="Vagvolgyi C."/>
            <person name="Papp T."/>
            <person name="Martin F.M."/>
            <person name="Miettinen O."/>
            <person name="Hibbett D.S."/>
            <person name="Nagy L.G."/>
        </authorList>
    </citation>
    <scope>NUCLEOTIDE SEQUENCE [LARGE SCALE GENOMIC DNA]</scope>
    <source>
        <strain evidence="1 2">HHB13444</strain>
    </source>
</reference>
<gene>
    <name evidence="1" type="ORF">K466DRAFT_268156</name>
</gene>
<accession>A0A5C3P0V6</accession>
<dbReference type="AlphaFoldDB" id="A0A5C3P0V6"/>
<dbReference type="EMBL" id="ML211407">
    <property type="protein sequence ID" value="TFK83264.1"/>
    <property type="molecule type" value="Genomic_DNA"/>
</dbReference>
<sequence length="212" mass="23476">MSWNWPLSCGPSPRFSLNIWRLGQILSSLPSRCRSAISFVVDGLALVPFVIPPHLTTHTTVMDATTPASRQDTRRLGSNHTRWILAAGPLGDHDNHELSMGLGTFPHVFRDQVTAHCYTHSVACTLDMRVVLICSSRSALPLGLLCSCLLVLCRLCNNLAIPNAVKYPHRYLSPLIYVFELVLSCRCPVLCLCETHYNNHARSPNVAVLVCC</sequence>
<protein>
    <submittedName>
        <fullName evidence="1">Uncharacterized protein</fullName>
    </submittedName>
</protein>
<evidence type="ECO:0000313" key="2">
    <source>
        <dbReference type="Proteomes" id="UP000308197"/>
    </source>
</evidence>
<dbReference type="InParanoid" id="A0A5C3P0V6"/>
<name>A0A5C3P0V6_9APHY</name>
<dbReference type="Proteomes" id="UP000308197">
    <property type="component" value="Unassembled WGS sequence"/>
</dbReference>
<evidence type="ECO:0000313" key="1">
    <source>
        <dbReference type="EMBL" id="TFK83264.1"/>
    </source>
</evidence>
<organism evidence="1 2">
    <name type="scientific">Polyporus arcularius HHB13444</name>
    <dbReference type="NCBI Taxonomy" id="1314778"/>
    <lineage>
        <taxon>Eukaryota</taxon>
        <taxon>Fungi</taxon>
        <taxon>Dikarya</taxon>
        <taxon>Basidiomycota</taxon>
        <taxon>Agaricomycotina</taxon>
        <taxon>Agaricomycetes</taxon>
        <taxon>Polyporales</taxon>
        <taxon>Polyporaceae</taxon>
        <taxon>Polyporus</taxon>
    </lineage>
</organism>